<gene>
    <name evidence="1" type="ORF">JI735_30145</name>
</gene>
<sequence>MDKSKVIDAYRRGFLTVRECGQILGVEERQLQSLLALEDDKTSCLPPSRRIGS</sequence>
<evidence type="ECO:0000313" key="2">
    <source>
        <dbReference type="Proteomes" id="UP000595841"/>
    </source>
</evidence>
<name>A0A974SCU4_9BACL</name>
<reference evidence="1 2" key="1">
    <citation type="submission" date="2021-01" db="EMBL/GenBank/DDBJ databases">
        <title>Whole genome sequence of Paenibacillus sonchi LMG 24727 for comparative genomics.</title>
        <authorList>
            <person name="Lee G."/>
            <person name="Kim M.-J."/>
            <person name="Lim K."/>
            <person name="Shin J.-H."/>
        </authorList>
    </citation>
    <scope>NUCLEOTIDE SEQUENCE [LARGE SCALE GENOMIC DNA]</scope>
    <source>
        <strain evidence="1 2">LMG 24727</strain>
    </source>
</reference>
<accession>A0A974SCU4</accession>
<dbReference type="EMBL" id="CP068595">
    <property type="protein sequence ID" value="QQZ60684.1"/>
    <property type="molecule type" value="Genomic_DNA"/>
</dbReference>
<dbReference type="AlphaFoldDB" id="A0A974SCU4"/>
<protein>
    <submittedName>
        <fullName evidence="1">Uncharacterized protein</fullName>
    </submittedName>
</protein>
<dbReference type="KEGG" id="pson:JI735_30145"/>
<dbReference type="Proteomes" id="UP000595841">
    <property type="component" value="Chromosome"/>
</dbReference>
<evidence type="ECO:0000313" key="1">
    <source>
        <dbReference type="EMBL" id="QQZ60684.1"/>
    </source>
</evidence>
<dbReference type="RefSeq" id="WP_167330801.1">
    <property type="nucleotide sequence ID" value="NZ_CP068595.1"/>
</dbReference>
<organism evidence="1 2">
    <name type="scientific">Paenibacillus sonchi</name>
    <dbReference type="NCBI Taxonomy" id="373687"/>
    <lineage>
        <taxon>Bacteria</taxon>
        <taxon>Bacillati</taxon>
        <taxon>Bacillota</taxon>
        <taxon>Bacilli</taxon>
        <taxon>Bacillales</taxon>
        <taxon>Paenibacillaceae</taxon>
        <taxon>Paenibacillus</taxon>
        <taxon>Paenibacillus sonchi group</taxon>
    </lineage>
</organism>
<proteinExistence type="predicted"/>
<keyword evidence="2" id="KW-1185">Reference proteome</keyword>